<evidence type="ECO:0000313" key="3">
    <source>
        <dbReference type="Proteomes" id="UP000642107"/>
    </source>
</evidence>
<keyword evidence="3" id="KW-1185">Reference proteome</keyword>
<protein>
    <submittedName>
        <fullName evidence="2">Phosphatidylserine/phosphatidylglycerophosphate/ cardiolipin synthase family protein</fullName>
    </submittedName>
</protein>
<dbReference type="Proteomes" id="UP000642107">
    <property type="component" value="Unassembled WGS sequence"/>
</dbReference>
<dbReference type="Pfam" id="PF13091">
    <property type="entry name" value="PLDc_2"/>
    <property type="match status" value="2"/>
</dbReference>
<dbReference type="SUPFAM" id="SSF56024">
    <property type="entry name" value="Phospholipase D/nuclease"/>
    <property type="match status" value="2"/>
</dbReference>
<reference evidence="2 3" key="1">
    <citation type="submission" date="2020-09" db="EMBL/GenBank/DDBJ databases">
        <title>Flavimobilis rhizosphaerae sp. nov., isolated from rhizosphere soil of Spartina alterniflora.</title>
        <authorList>
            <person name="Hanqin C."/>
        </authorList>
    </citation>
    <scope>NUCLEOTIDE SEQUENCE [LARGE SCALE GENOMIC DNA]</scope>
    <source>
        <strain evidence="2 3">GY 10621</strain>
    </source>
</reference>
<sequence>MLEAIRGARTTVLLESYIWKSDELGEQFKQALIDAAARGVDVYVIYDAFANMVVPRAFYDLPAPIHVLRYPFVHAKTFTFNIRHLGRDHRKILVVDDEIGFVGGFNIGSLYATEWRDTHLRLVGPAVWDLRNAFVDFWNGKRKAHHPILPDPGSDVWDPHIRPARNVPSHMLFPIRGIYLQAIDRARRNIFITQAYFIPDEEMLDGLLAAARRGVDVRIIVPAASNHVLTDWLSRGFYTTLLAGGVTIWMFENAMVHAKTATIDGEWTTIGTANIDRLSLTGNYEINLEVYDRDVAAQMERVFATDLTNCRQLTLDEWSVRPWYSRLGERILAPLRPLL</sequence>
<dbReference type="CDD" id="cd09159">
    <property type="entry name" value="PLDc_ybhO_like_2"/>
    <property type="match status" value="1"/>
</dbReference>
<feature type="domain" description="PLD phosphodiesterase" evidence="1">
    <location>
        <begin position="84"/>
        <end position="111"/>
    </location>
</feature>
<dbReference type="PANTHER" id="PTHR21248:SF22">
    <property type="entry name" value="PHOSPHOLIPASE D"/>
    <property type="match status" value="1"/>
</dbReference>
<dbReference type="SMART" id="SM00155">
    <property type="entry name" value="PLDc"/>
    <property type="match status" value="2"/>
</dbReference>
<dbReference type="InterPro" id="IPR025202">
    <property type="entry name" value="PLD-like_dom"/>
</dbReference>
<dbReference type="PROSITE" id="PS50035">
    <property type="entry name" value="PLD"/>
    <property type="match status" value="2"/>
</dbReference>
<name>A0ABR9DTM4_9MICO</name>
<evidence type="ECO:0000259" key="1">
    <source>
        <dbReference type="PROSITE" id="PS50035"/>
    </source>
</evidence>
<organism evidence="2 3">
    <name type="scientific">Flavimobilis rhizosphaerae</name>
    <dbReference type="NCBI Taxonomy" id="2775421"/>
    <lineage>
        <taxon>Bacteria</taxon>
        <taxon>Bacillati</taxon>
        <taxon>Actinomycetota</taxon>
        <taxon>Actinomycetes</taxon>
        <taxon>Micrococcales</taxon>
        <taxon>Jonesiaceae</taxon>
        <taxon>Flavimobilis</taxon>
    </lineage>
</organism>
<dbReference type="PANTHER" id="PTHR21248">
    <property type="entry name" value="CARDIOLIPIN SYNTHASE"/>
    <property type="match status" value="1"/>
</dbReference>
<evidence type="ECO:0000313" key="2">
    <source>
        <dbReference type="EMBL" id="MBD9700426.1"/>
    </source>
</evidence>
<proteinExistence type="predicted"/>
<accession>A0ABR9DTM4</accession>
<feature type="domain" description="PLD phosphodiesterase" evidence="1">
    <location>
        <begin position="252"/>
        <end position="279"/>
    </location>
</feature>
<comment type="caution">
    <text evidence="2">The sequence shown here is derived from an EMBL/GenBank/DDBJ whole genome shotgun (WGS) entry which is preliminary data.</text>
</comment>
<dbReference type="EMBL" id="JACZDF010000008">
    <property type="protein sequence ID" value="MBD9700426.1"/>
    <property type="molecule type" value="Genomic_DNA"/>
</dbReference>
<dbReference type="CDD" id="cd09110">
    <property type="entry name" value="PLDc_CLS_1"/>
    <property type="match status" value="1"/>
</dbReference>
<dbReference type="InterPro" id="IPR001736">
    <property type="entry name" value="PLipase_D/transphosphatidylase"/>
</dbReference>
<gene>
    <name evidence="2" type="ORF">IGS67_13175</name>
</gene>
<dbReference type="Gene3D" id="3.30.870.10">
    <property type="entry name" value="Endonuclease Chain A"/>
    <property type="match status" value="2"/>
</dbReference>